<evidence type="ECO:0000259" key="3">
    <source>
        <dbReference type="PROSITE" id="PS51000"/>
    </source>
</evidence>
<keyword evidence="2" id="KW-0804">Transcription</keyword>
<organism evidence="4 5">
    <name type="scientific">Actinokineospora alba</name>
    <dbReference type="NCBI Taxonomy" id="504798"/>
    <lineage>
        <taxon>Bacteria</taxon>
        <taxon>Bacillati</taxon>
        <taxon>Actinomycetota</taxon>
        <taxon>Actinomycetes</taxon>
        <taxon>Pseudonocardiales</taxon>
        <taxon>Pseudonocardiaceae</taxon>
        <taxon>Actinokineospora</taxon>
    </lineage>
</organism>
<dbReference type="InterPro" id="IPR036390">
    <property type="entry name" value="WH_DNA-bd_sf"/>
</dbReference>
<evidence type="ECO:0000256" key="1">
    <source>
        <dbReference type="ARBA" id="ARBA00023015"/>
    </source>
</evidence>
<gene>
    <name evidence="4" type="ORF">SAMN05192558_110145</name>
</gene>
<dbReference type="EMBL" id="FNJB01000010">
    <property type="protein sequence ID" value="SDP56463.1"/>
    <property type="molecule type" value="Genomic_DNA"/>
</dbReference>
<dbReference type="Gene3D" id="1.10.10.10">
    <property type="entry name" value="Winged helix-like DNA-binding domain superfamily/Winged helix DNA-binding domain"/>
    <property type="match status" value="1"/>
</dbReference>
<dbReference type="OrthoDB" id="3171994at2"/>
<evidence type="ECO:0000256" key="2">
    <source>
        <dbReference type="ARBA" id="ARBA00023163"/>
    </source>
</evidence>
<dbReference type="PIRSF" id="PIRSF016838">
    <property type="entry name" value="PafC"/>
    <property type="match status" value="1"/>
</dbReference>
<accession>A0A1H0TRC0</accession>
<dbReference type="Pfam" id="PF13280">
    <property type="entry name" value="WYL"/>
    <property type="match status" value="1"/>
</dbReference>
<dbReference type="InterPro" id="IPR051534">
    <property type="entry name" value="CBASS_pafABC_assoc_protein"/>
</dbReference>
<dbReference type="PROSITE" id="PS52050">
    <property type="entry name" value="WYL"/>
    <property type="match status" value="1"/>
</dbReference>
<dbReference type="InterPro" id="IPR028349">
    <property type="entry name" value="PafC-like"/>
</dbReference>
<dbReference type="Pfam" id="PF08279">
    <property type="entry name" value="HTH_11"/>
    <property type="match status" value="1"/>
</dbReference>
<reference evidence="5" key="1">
    <citation type="submission" date="2016-10" db="EMBL/GenBank/DDBJ databases">
        <authorList>
            <person name="Varghese N."/>
            <person name="Submissions S."/>
        </authorList>
    </citation>
    <scope>NUCLEOTIDE SEQUENCE [LARGE SCALE GENOMIC DNA]</scope>
    <source>
        <strain evidence="5">IBRC-M 10655</strain>
    </source>
</reference>
<evidence type="ECO:0000313" key="4">
    <source>
        <dbReference type="EMBL" id="SDP56463.1"/>
    </source>
</evidence>
<evidence type="ECO:0000313" key="5">
    <source>
        <dbReference type="Proteomes" id="UP000199651"/>
    </source>
</evidence>
<dbReference type="SUPFAM" id="SSF46785">
    <property type="entry name" value="Winged helix' DNA-binding domain"/>
    <property type="match status" value="1"/>
</dbReference>
<dbReference type="InterPro" id="IPR057727">
    <property type="entry name" value="WCX_dom"/>
</dbReference>
<keyword evidence="5" id="KW-1185">Reference proteome</keyword>
<dbReference type="InterPro" id="IPR026881">
    <property type="entry name" value="WYL_dom"/>
</dbReference>
<dbReference type="InterPro" id="IPR036388">
    <property type="entry name" value="WH-like_DNA-bd_sf"/>
</dbReference>
<dbReference type="Proteomes" id="UP000199651">
    <property type="component" value="Unassembled WGS sequence"/>
</dbReference>
<name>A0A1H0TRC0_9PSEU</name>
<dbReference type="PROSITE" id="PS51000">
    <property type="entry name" value="HTH_DEOR_2"/>
    <property type="match status" value="1"/>
</dbReference>
<keyword evidence="4" id="KW-0238">DNA-binding</keyword>
<dbReference type="GO" id="GO:0003677">
    <property type="term" value="F:DNA binding"/>
    <property type="evidence" value="ECO:0007669"/>
    <property type="project" value="UniProtKB-KW"/>
</dbReference>
<dbReference type="GO" id="GO:0003700">
    <property type="term" value="F:DNA-binding transcription factor activity"/>
    <property type="evidence" value="ECO:0007669"/>
    <property type="project" value="InterPro"/>
</dbReference>
<dbReference type="SMART" id="SM00420">
    <property type="entry name" value="HTH_DEOR"/>
    <property type="match status" value="1"/>
</dbReference>
<dbReference type="STRING" id="504798.SAMN05421871_110145"/>
<dbReference type="RefSeq" id="WP_091381018.1">
    <property type="nucleotide sequence ID" value="NZ_FNDV01000010.1"/>
</dbReference>
<keyword evidence="1" id="KW-0805">Transcription regulation</keyword>
<dbReference type="InterPro" id="IPR001034">
    <property type="entry name" value="DeoR_HTH"/>
</dbReference>
<dbReference type="InterPro" id="IPR013196">
    <property type="entry name" value="HTH_11"/>
</dbReference>
<proteinExistence type="predicted"/>
<dbReference type="AlphaFoldDB" id="A0A1H0TRC0"/>
<protein>
    <submittedName>
        <fullName evidence="4">Predicted DNA-binding transcriptional regulator YafY, contains an HTH and WYL domains</fullName>
    </submittedName>
</protein>
<sequence>MRADRLVATLLLMQSRGRVTAAELAEELEVSVATARRDLEALSAAGVPVYPQPGRGGGWSLVGGARTDLSGLSATEAQALFLLVGPAAAVSDKAKSALRKLVRALPPTFRAEAEAAAGATMIDPTSWGERDRRRPELVDLLQSAVVRGRKVRLIYTSGTRERSERLIDPWGLVDKDDIWYLLAGTERGQRTFRVDRIVEADLTDQPAERPDDFTLATAWDKVVGEVEQRRSRTWATVLIETRFVPILRNHFGRHCETEAELDGRSRVRIAAPTPLDIARNLAGWGTQVDVVEPPAVQAELARIGRELAGRYAAPTR</sequence>
<feature type="domain" description="HTH deoR-type" evidence="3">
    <location>
        <begin position="2"/>
        <end position="67"/>
    </location>
</feature>
<dbReference type="PANTHER" id="PTHR34580">
    <property type="match status" value="1"/>
</dbReference>
<dbReference type="Pfam" id="PF25583">
    <property type="entry name" value="WCX"/>
    <property type="match status" value="1"/>
</dbReference>
<dbReference type="PANTHER" id="PTHR34580:SF1">
    <property type="entry name" value="PROTEIN PAFC"/>
    <property type="match status" value="1"/>
</dbReference>